<sequence length="220" mass="25202">MILKYMTGLRCNQLKVERPINQQIGKITEKLAKPTQSDVGVYGIRVENHFKTQEFLAVTISTIFRQIFERVCRNYSNVIILHYKFILPNNENESNDNNHTVDIDANIFPSNYSDDDVPSGSEAENENLNLSDNKRIFQKIKKDSTSQHQNYVNPQEYQLPRLYQGLLPIDSKKLNGLLSLCKVNLIPAMYHGIYNSLRSASENILPECSTDQETGSESEQ</sequence>
<evidence type="ECO:0000313" key="1">
    <source>
        <dbReference type="EMBL" id="CAG9836727.1"/>
    </source>
</evidence>
<dbReference type="Proteomes" id="UP001153709">
    <property type="component" value="Chromosome 6"/>
</dbReference>
<dbReference type="AlphaFoldDB" id="A0A9N9XEW6"/>
<dbReference type="EMBL" id="OU898281">
    <property type="protein sequence ID" value="CAG9836727.1"/>
    <property type="molecule type" value="Genomic_DNA"/>
</dbReference>
<gene>
    <name evidence="1" type="ORF">DIABBA_LOCUS9793</name>
</gene>
<keyword evidence="2" id="KW-1185">Reference proteome</keyword>
<proteinExistence type="predicted"/>
<reference evidence="1" key="1">
    <citation type="submission" date="2022-01" db="EMBL/GenBank/DDBJ databases">
        <authorList>
            <person name="King R."/>
        </authorList>
    </citation>
    <scope>NUCLEOTIDE SEQUENCE</scope>
</reference>
<organism evidence="1 2">
    <name type="scientific">Diabrotica balteata</name>
    <name type="common">Banded cucumber beetle</name>
    <dbReference type="NCBI Taxonomy" id="107213"/>
    <lineage>
        <taxon>Eukaryota</taxon>
        <taxon>Metazoa</taxon>
        <taxon>Ecdysozoa</taxon>
        <taxon>Arthropoda</taxon>
        <taxon>Hexapoda</taxon>
        <taxon>Insecta</taxon>
        <taxon>Pterygota</taxon>
        <taxon>Neoptera</taxon>
        <taxon>Endopterygota</taxon>
        <taxon>Coleoptera</taxon>
        <taxon>Polyphaga</taxon>
        <taxon>Cucujiformia</taxon>
        <taxon>Chrysomeloidea</taxon>
        <taxon>Chrysomelidae</taxon>
        <taxon>Galerucinae</taxon>
        <taxon>Diabroticina</taxon>
        <taxon>Diabroticites</taxon>
        <taxon>Diabrotica</taxon>
    </lineage>
</organism>
<protein>
    <submittedName>
        <fullName evidence="1">Uncharacterized protein</fullName>
    </submittedName>
</protein>
<accession>A0A9N9XEW6</accession>
<name>A0A9N9XEW6_DIABA</name>
<evidence type="ECO:0000313" key="2">
    <source>
        <dbReference type="Proteomes" id="UP001153709"/>
    </source>
</evidence>